<dbReference type="PANTHER" id="PTHR43331">
    <property type="entry name" value="HOMOSERINE DEHYDROGENASE"/>
    <property type="match status" value="1"/>
</dbReference>
<feature type="binding site" evidence="17">
    <location>
        <begin position="11"/>
        <end position="18"/>
    </location>
    <ligand>
        <name>NADP(+)</name>
        <dbReference type="ChEBI" id="CHEBI:58349"/>
    </ligand>
</feature>
<dbReference type="SUPFAM" id="SSF55021">
    <property type="entry name" value="ACT-like"/>
    <property type="match status" value="1"/>
</dbReference>
<dbReference type="InterPro" id="IPR001342">
    <property type="entry name" value="HDH_cat"/>
</dbReference>
<evidence type="ECO:0000256" key="19">
    <source>
        <dbReference type="RuleBase" id="RU004171"/>
    </source>
</evidence>
<dbReference type="GO" id="GO:0046872">
    <property type="term" value="F:metal ion binding"/>
    <property type="evidence" value="ECO:0007669"/>
    <property type="project" value="UniProtKB-KW"/>
</dbReference>
<keyword evidence="14 18" id="KW-0486">Methionine biosynthesis</keyword>
<evidence type="ECO:0000256" key="6">
    <source>
        <dbReference type="ARBA" id="ARBA00013376"/>
    </source>
</evidence>
<evidence type="ECO:0000256" key="16">
    <source>
        <dbReference type="PIRSR" id="PIRSR000098-1"/>
    </source>
</evidence>
<dbReference type="AlphaFoldDB" id="A0A6G1XAQ2"/>
<keyword evidence="8 18" id="KW-0791">Threonine biosynthesis</keyword>
<evidence type="ECO:0000256" key="14">
    <source>
        <dbReference type="ARBA" id="ARBA00023167"/>
    </source>
</evidence>
<evidence type="ECO:0000256" key="13">
    <source>
        <dbReference type="ARBA" id="ARBA00023053"/>
    </source>
</evidence>
<dbReference type="InterPro" id="IPR016204">
    <property type="entry name" value="HDH"/>
</dbReference>
<dbReference type="NCBIfam" id="NF004976">
    <property type="entry name" value="PRK06349.1"/>
    <property type="match status" value="1"/>
</dbReference>
<dbReference type="Pfam" id="PF01842">
    <property type="entry name" value="ACT"/>
    <property type="match status" value="1"/>
</dbReference>
<dbReference type="GO" id="GO:0009088">
    <property type="term" value="P:threonine biosynthetic process"/>
    <property type="evidence" value="ECO:0007669"/>
    <property type="project" value="UniProtKB-UniPathway"/>
</dbReference>
<dbReference type="UniPathway" id="UPA00050">
    <property type="reaction ID" value="UER00063"/>
</dbReference>
<keyword evidence="10 17" id="KW-0521">NADP</keyword>
<dbReference type="InterPro" id="IPR045865">
    <property type="entry name" value="ACT-like_dom_sf"/>
</dbReference>
<dbReference type="SUPFAM" id="SSF51735">
    <property type="entry name" value="NAD(P)-binding Rossmann-fold domains"/>
    <property type="match status" value="1"/>
</dbReference>
<evidence type="ECO:0000313" key="21">
    <source>
        <dbReference type="EMBL" id="MRG87868.1"/>
    </source>
</evidence>
<dbReference type="InterPro" id="IPR005106">
    <property type="entry name" value="Asp/hSer_DH_NAD-bd"/>
</dbReference>
<dbReference type="InterPro" id="IPR019811">
    <property type="entry name" value="HDH_CS"/>
</dbReference>
<evidence type="ECO:0000256" key="15">
    <source>
        <dbReference type="ARBA" id="ARBA00048841"/>
    </source>
</evidence>
<comment type="similarity">
    <text evidence="4 19">Belongs to the homoserine dehydrogenase family.</text>
</comment>
<dbReference type="Proteomes" id="UP000480185">
    <property type="component" value="Unassembled WGS sequence"/>
</dbReference>
<dbReference type="PROSITE" id="PS01042">
    <property type="entry name" value="HOMOSER_DHGENASE"/>
    <property type="match status" value="1"/>
</dbReference>
<dbReference type="InterPro" id="IPR002912">
    <property type="entry name" value="ACT_dom"/>
</dbReference>
<feature type="active site" description="Proton donor" evidence="16">
    <location>
        <position position="207"/>
    </location>
</feature>
<evidence type="ECO:0000256" key="12">
    <source>
        <dbReference type="ARBA" id="ARBA00023027"/>
    </source>
</evidence>
<feature type="domain" description="ACT" evidence="20">
    <location>
        <begin position="352"/>
        <end position="430"/>
    </location>
</feature>
<dbReference type="GO" id="GO:0004412">
    <property type="term" value="F:homoserine dehydrogenase activity"/>
    <property type="evidence" value="ECO:0007669"/>
    <property type="project" value="UniProtKB-EC"/>
</dbReference>
<keyword evidence="12" id="KW-0520">NAD</keyword>
<dbReference type="Gene3D" id="3.30.360.10">
    <property type="entry name" value="Dihydrodipicolinate Reductase, domain 2"/>
    <property type="match status" value="1"/>
</dbReference>
<evidence type="ECO:0000256" key="8">
    <source>
        <dbReference type="ARBA" id="ARBA00022697"/>
    </source>
</evidence>
<dbReference type="PANTHER" id="PTHR43331:SF1">
    <property type="entry name" value="HOMOSERINE DEHYDROGENASE"/>
    <property type="match status" value="1"/>
</dbReference>
<dbReference type="GO" id="GO:0009086">
    <property type="term" value="P:methionine biosynthetic process"/>
    <property type="evidence" value="ECO:0007669"/>
    <property type="project" value="UniProtKB-KW"/>
</dbReference>
<evidence type="ECO:0000256" key="18">
    <source>
        <dbReference type="RuleBase" id="RU000579"/>
    </source>
</evidence>
<dbReference type="Pfam" id="PF00742">
    <property type="entry name" value="Homoserine_dh"/>
    <property type="match status" value="1"/>
</dbReference>
<evidence type="ECO:0000256" key="17">
    <source>
        <dbReference type="PIRSR" id="PIRSR000098-2"/>
    </source>
</evidence>
<evidence type="ECO:0000256" key="4">
    <source>
        <dbReference type="ARBA" id="ARBA00006753"/>
    </source>
</evidence>
<proteinExistence type="inferred from homology"/>
<evidence type="ECO:0000256" key="7">
    <source>
        <dbReference type="ARBA" id="ARBA00022605"/>
    </source>
</evidence>
<dbReference type="FunFam" id="3.30.360.10:FF:000005">
    <property type="entry name" value="Homoserine dehydrogenase"/>
    <property type="match status" value="1"/>
</dbReference>
<dbReference type="PIRSF" id="PIRSF000098">
    <property type="entry name" value="Homoser_dehydrog"/>
    <property type="match status" value="1"/>
</dbReference>
<dbReference type="FunFam" id="3.40.50.720:FF:000062">
    <property type="entry name" value="Homoserine dehydrogenase"/>
    <property type="match status" value="1"/>
</dbReference>
<keyword evidence="13" id="KW-0915">Sodium</keyword>
<keyword evidence="22" id="KW-1185">Reference proteome</keyword>
<dbReference type="InterPro" id="IPR036291">
    <property type="entry name" value="NAD(P)-bd_dom_sf"/>
</dbReference>
<dbReference type="SUPFAM" id="SSF55347">
    <property type="entry name" value="Glyceraldehyde-3-phosphate dehydrogenase-like, C-terminal domain"/>
    <property type="match status" value="1"/>
</dbReference>
<keyword evidence="11 18" id="KW-0560">Oxidoreductase</keyword>
<comment type="catalytic activity">
    <reaction evidence="15">
        <text>L-homoserine + NADP(+) = L-aspartate 4-semialdehyde + NADPH + H(+)</text>
        <dbReference type="Rhea" id="RHEA:15761"/>
        <dbReference type="ChEBI" id="CHEBI:15378"/>
        <dbReference type="ChEBI" id="CHEBI:57476"/>
        <dbReference type="ChEBI" id="CHEBI:57783"/>
        <dbReference type="ChEBI" id="CHEBI:58349"/>
        <dbReference type="ChEBI" id="CHEBI:537519"/>
        <dbReference type="EC" id="1.1.1.3"/>
    </reaction>
    <physiologicalReaction direction="right-to-left" evidence="15">
        <dbReference type="Rhea" id="RHEA:15763"/>
    </physiologicalReaction>
</comment>
<dbReference type="PROSITE" id="PS51671">
    <property type="entry name" value="ACT"/>
    <property type="match status" value="1"/>
</dbReference>
<evidence type="ECO:0000313" key="22">
    <source>
        <dbReference type="Proteomes" id="UP000480185"/>
    </source>
</evidence>
<comment type="pathway">
    <text evidence="3 18">Amino-acid biosynthesis; L-methionine biosynthesis via de novo pathway; L-homoserine from L-aspartate: step 3/3.</text>
</comment>
<feature type="binding site" evidence="17">
    <location>
        <position position="192"/>
    </location>
    <ligand>
        <name>L-homoserine</name>
        <dbReference type="ChEBI" id="CHEBI:57476"/>
    </ligand>
</feature>
<dbReference type="RefSeq" id="WP_153729760.1">
    <property type="nucleotide sequence ID" value="NZ_WJNH01000013.1"/>
</dbReference>
<dbReference type="Gene3D" id="3.30.70.260">
    <property type="match status" value="1"/>
</dbReference>
<keyword evidence="7 18" id="KW-0028">Amino-acid biosynthesis</keyword>
<dbReference type="UniPathway" id="UPA00051">
    <property type="reaction ID" value="UER00465"/>
</dbReference>
<dbReference type="EC" id="1.1.1.3" evidence="5 18"/>
<comment type="cofactor">
    <cofactor evidence="1">
        <name>a metal cation</name>
        <dbReference type="ChEBI" id="CHEBI:25213"/>
    </cofactor>
</comment>
<accession>A0A6G1XAQ2</accession>
<keyword evidence="9" id="KW-0479">Metal-binding</keyword>
<dbReference type="Pfam" id="PF03447">
    <property type="entry name" value="NAD_binding_3"/>
    <property type="match status" value="1"/>
</dbReference>
<dbReference type="OrthoDB" id="9808167at2"/>
<comment type="caution">
    <text evidence="21">The sequence shown here is derived from an EMBL/GenBank/DDBJ whole genome shotgun (WGS) entry which is preliminary data.</text>
</comment>
<evidence type="ECO:0000256" key="2">
    <source>
        <dbReference type="ARBA" id="ARBA00005056"/>
    </source>
</evidence>
<dbReference type="Gene3D" id="3.40.50.720">
    <property type="entry name" value="NAD(P)-binding Rossmann-like Domain"/>
    <property type="match status" value="1"/>
</dbReference>
<evidence type="ECO:0000256" key="3">
    <source>
        <dbReference type="ARBA" id="ARBA00005062"/>
    </source>
</evidence>
<name>A0A6G1XAQ2_9BACI</name>
<evidence type="ECO:0000256" key="5">
    <source>
        <dbReference type="ARBA" id="ARBA00013213"/>
    </source>
</evidence>
<protein>
    <recommendedName>
        <fullName evidence="6 18">Homoserine dehydrogenase</fullName>
        <ecNumber evidence="5 18">1.1.1.3</ecNumber>
    </recommendedName>
</protein>
<reference evidence="21 22" key="1">
    <citation type="submission" date="2019-11" db="EMBL/GenBank/DDBJ databases">
        <authorList>
            <person name="Li J."/>
        </authorList>
    </citation>
    <scope>NUCLEOTIDE SEQUENCE [LARGE SCALE GENOMIC DNA]</scope>
    <source>
        <strain evidence="21 22">J4</strain>
    </source>
</reference>
<comment type="pathway">
    <text evidence="2 18">Amino-acid biosynthesis; L-threonine biosynthesis; L-threonine from L-aspartate: step 3/5.</text>
</comment>
<evidence type="ECO:0000256" key="9">
    <source>
        <dbReference type="ARBA" id="ARBA00022723"/>
    </source>
</evidence>
<sequence length="432" mass="47519">MTNQSVRVGLMGMGTVGTGVYRLVESHQEDLSQQTGMNIEIARILVQDKEKKRTIDVESDLFTDDPDSLLQDPEIDVIVEVMGGVERTREHILAALQQGKHVVTANKDLMAVHGGELLEEAAKNGCDLFYEASVAGGIPILRALVEGFSSDRITKMMGIVNGTSNYILTKMSQEGGNYEDVLKEAQELGYAEADPTADMGGLDAARKMSILSTLGFHVGMNLDEVDCNGMENVTLEDIEYAEQLGYTIKLIGIAKQDDNLIEVSVEPTMLKHSHPLSSVHGVFNAVYVYGEAVGETMFYGPGAGELPTANAVVSDLVTVVKNMKLGVNGRGMVAPYKEKKLKKDEEIFSKYFMRLLVDDQSGVLAQITQKLAGYDVSIEQVIQRPHHLEHKAELIIVTHQSSKKGIQEVLSELEKLEHIEEIKSYYRVENGD</sequence>
<organism evidence="21 22">
    <name type="scientific">Salinibacillus xinjiangensis</name>
    <dbReference type="NCBI Taxonomy" id="1229268"/>
    <lineage>
        <taxon>Bacteria</taxon>
        <taxon>Bacillati</taxon>
        <taxon>Bacillota</taxon>
        <taxon>Bacilli</taxon>
        <taxon>Bacillales</taxon>
        <taxon>Bacillaceae</taxon>
        <taxon>Salinibacillus</taxon>
    </lineage>
</organism>
<evidence type="ECO:0000259" key="20">
    <source>
        <dbReference type="PROSITE" id="PS51671"/>
    </source>
</evidence>
<evidence type="ECO:0000256" key="11">
    <source>
        <dbReference type="ARBA" id="ARBA00023002"/>
    </source>
</evidence>
<feature type="binding site" evidence="17">
    <location>
        <position position="107"/>
    </location>
    <ligand>
        <name>NADPH</name>
        <dbReference type="ChEBI" id="CHEBI:57783"/>
    </ligand>
</feature>
<dbReference type="GO" id="GO:0050661">
    <property type="term" value="F:NADP binding"/>
    <property type="evidence" value="ECO:0007669"/>
    <property type="project" value="InterPro"/>
</dbReference>
<evidence type="ECO:0000256" key="10">
    <source>
        <dbReference type="ARBA" id="ARBA00022857"/>
    </source>
</evidence>
<gene>
    <name evidence="21" type="ORF">GH754_16510</name>
</gene>
<dbReference type="CDD" id="cd04881">
    <property type="entry name" value="ACT_HSDH-Hom"/>
    <property type="match status" value="1"/>
</dbReference>
<dbReference type="EMBL" id="WJNH01000013">
    <property type="protein sequence ID" value="MRG87868.1"/>
    <property type="molecule type" value="Genomic_DNA"/>
</dbReference>
<evidence type="ECO:0000256" key="1">
    <source>
        <dbReference type="ARBA" id="ARBA00001920"/>
    </source>
</evidence>